<reference evidence="1" key="1">
    <citation type="journal article" date="2021" name="Proc. Natl. Acad. Sci. U.S.A.">
        <title>A Catalog of Tens of Thousands of Viruses from Human Metagenomes Reveals Hidden Associations with Chronic Diseases.</title>
        <authorList>
            <person name="Tisza M.J."/>
            <person name="Buck C.B."/>
        </authorList>
    </citation>
    <scope>NUCLEOTIDE SEQUENCE</scope>
    <source>
        <strain evidence="1">Ctcj91</strain>
    </source>
</reference>
<protein>
    <submittedName>
        <fullName evidence="1">Uncharacterized protein</fullName>
    </submittedName>
</protein>
<accession>A0A8S5QWZ3</accession>
<organism evidence="1">
    <name type="scientific">Siphoviridae sp. ctcj91</name>
    <dbReference type="NCBI Taxonomy" id="2826395"/>
    <lineage>
        <taxon>Viruses</taxon>
        <taxon>Duplodnaviria</taxon>
        <taxon>Heunggongvirae</taxon>
        <taxon>Uroviricota</taxon>
        <taxon>Caudoviricetes</taxon>
    </lineage>
</organism>
<evidence type="ECO:0000313" key="1">
    <source>
        <dbReference type="EMBL" id="DAE23734.1"/>
    </source>
</evidence>
<sequence length="29" mass="3357">MPREKNRTQVTTICAIKRKNLKKGENQNG</sequence>
<dbReference type="EMBL" id="BK015758">
    <property type="protein sequence ID" value="DAE23734.1"/>
    <property type="molecule type" value="Genomic_DNA"/>
</dbReference>
<proteinExistence type="predicted"/>
<name>A0A8S5QWZ3_9CAUD</name>